<comment type="subcellular location">
    <subcellularLocation>
        <location evidence="1">Mitochondrion</location>
    </subcellularLocation>
</comment>
<dbReference type="Pfam" id="PF13741">
    <property type="entry name" value="MRP-S25"/>
    <property type="match status" value="1"/>
</dbReference>
<dbReference type="Proteomes" id="UP000623467">
    <property type="component" value="Unassembled WGS sequence"/>
</dbReference>
<dbReference type="OrthoDB" id="5542239at2759"/>
<protein>
    <recommendedName>
        <fullName evidence="6">Small ribosomal subunit protein mS23</fullName>
    </recommendedName>
    <alternativeName>
        <fullName evidence="7">37S ribosomal protein S25, mitochondrial</fullName>
    </alternativeName>
</protein>
<sequence>MGRRIAGQVHHQVARLLRGRGLEQEPMWYQPVLNFPPLPLPPKAPPARTSFDQKMKPVSDSGRQAKLRRPKNRPSPIYYIEDDIRRQFYADHPFEAFRPTSLVEKGDIQLHEVNGSEWTRLRQRGRNPTPEDAVQFTVNLKETHNVPLSQAYAQAIAQFRALRSEHHIATTFAVLEAEALGATFVRGEIEHAFEKEKRALATWERLDDIDEGSLAARKRWKMISEKHVGQSQWSKGVQYVKMWQAGNRVNYSPVMTRPIGEDVEFEGDTLGSGQAKAEDIKSRDIQGASGADVGDSDVGLGGEGASDVLTMEELEALVEENLFGEHSKEGDGEWEGEELVELNSDNTADATLELEEGSAPDRIEPVDSVGGRKQS</sequence>
<feature type="region of interest" description="Disordered" evidence="8">
    <location>
        <begin position="343"/>
        <end position="375"/>
    </location>
</feature>
<evidence type="ECO:0000256" key="4">
    <source>
        <dbReference type="ARBA" id="ARBA00023128"/>
    </source>
</evidence>
<dbReference type="GO" id="GO:0003735">
    <property type="term" value="F:structural constituent of ribosome"/>
    <property type="evidence" value="ECO:0007669"/>
    <property type="project" value="InterPro"/>
</dbReference>
<name>A0A8H6XBI4_9AGAR</name>
<evidence type="ECO:0000313" key="10">
    <source>
        <dbReference type="Proteomes" id="UP000623467"/>
    </source>
</evidence>
<keyword evidence="10" id="KW-1185">Reference proteome</keyword>
<evidence type="ECO:0000256" key="3">
    <source>
        <dbReference type="ARBA" id="ARBA00022980"/>
    </source>
</evidence>
<dbReference type="InterPro" id="IPR016939">
    <property type="entry name" value="Ribosomal_mS23_fun"/>
</dbReference>
<evidence type="ECO:0000256" key="8">
    <source>
        <dbReference type="SAM" id="MobiDB-lite"/>
    </source>
</evidence>
<reference evidence="9" key="1">
    <citation type="submission" date="2020-05" db="EMBL/GenBank/DDBJ databases">
        <title>Mycena genomes resolve the evolution of fungal bioluminescence.</title>
        <authorList>
            <person name="Tsai I.J."/>
        </authorList>
    </citation>
    <scope>NUCLEOTIDE SEQUENCE</scope>
    <source>
        <strain evidence="9">160909Yilan</strain>
    </source>
</reference>
<feature type="region of interest" description="Disordered" evidence="8">
    <location>
        <begin position="268"/>
        <end position="304"/>
    </location>
</feature>
<evidence type="ECO:0000256" key="2">
    <source>
        <dbReference type="ARBA" id="ARBA00009864"/>
    </source>
</evidence>
<dbReference type="GO" id="GO:0005763">
    <property type="term" value="C:mitochondrial small ribosomal subunit"/>
    <property type="evidence" value="ECO:0007669"/>
    <property type="project" value="InterPro"/>
</dbReference>
<feature type="region of interest" description="Disordered" evidence="8">
    <location>
        <begin position="40"/>
        <end position="73"/>
    </location>
</feature>
<evidence type="ECO:0000313" key="9">
    <source>
        <dbReference type="EMBL" id="KAF7337459.1"/>
    </source>
</evidence>
<gene>
    <name evidence="9" type="ORF">MSAN_02218900</name>
</gene>
<dbReference type="PANTHER" id="PTHR37799">
    <property type="entry name" value="37S RIBOSOMAL PROTEIN S25, MITOCHONDRIAL"/>
    <property type="match status" value="1"/>
</dbReference>
<comment type="similarity">
    <text evidence="2">Belongs to the mitochondrion-specific ribosomal protein mS23 family.</text>
</comment>
<evidence type="ECO:0000256" key="5">
    <source>
        <dbReference type="ARBA" id="ARBA00023274"/>
    </source>
</evidence>
<evidence type="ECO:0000256" key="7">
    <source>
        <dbReference type="ARBA" id="ARBA00035421"/>
    </source>
</evidence>
<dbReference type="PANTHER" id="PTHR37799:SF1">
    <property type="entry name" value="SMALL RIBOSOMAL SUBUNIT PROTEIN MS23"/>
    <property type="match status" value="1"/>
</dbReference>
<keyword evidence="4" id="KW-0496">Mitochondrion</keyword>
<organism evidence="9 10">
    <name type="scientific">Mycena sanguinolenta</name>
    <dbReference type="NCBI Taxonomy" id="230812"/>
    <lineage>
        <taxon>Eukaryota</taxon>
        <taxon>Fungi</taxon>
        <taxon>Dikarya</taxon>
        <taxon>Basidiomycota</taxon>
        <taxon>Agaricomycotina</taxon>
        <taxon>Agaricomycetes</taxon>
        <taxon>Agaricomycetidae</taxon>
        <taxon>Agaricales</taxon>
        <taxon>Marasmiineae</taxon>
        <taxon>Mycenaceae</taxon>
        <taxon>Mycena</taxon>
    </lineage>
</organism>
<accession>A0A8H6XBI4</accession>
<proteinExistence type="inferred from homology"/>
<evidence type="ECO:0000256" key="1">
    <source>
        <dbReference type="ARBA" id="ARBA00004173"/>
    </source>
</evidence>
<keyword evidence="3 9" id="KW-0689">Ribosomal protein</keyword>
<comment type="caution">
    <text evidence="9">The sequence shown here is derived from an EMBL/GenBank/DDBJ whole genome shotgun (WGS) entry which is preliminary data.</text>
</comment>
<evidence type="ECO:0000256" key="6">
    <source>
        <dbReference type="ARBA" id="ARBA00035137"/>
    </source>
</evidence>
<keyword evidence="5" id="KW-0687">Ribonucleoprotein</keyword>
<dbReference type="AlphaFoldDB" id="A0A8H6XBI4"/>
<dbReference type="EMBL" id="JACAZH010000033">
    <property type="protein sequence ID" value="KAF7337459.1"/>
    <property type="molecule type" value="Genomic_DNA"/>
</dbReference>